<evidence type="ECO:0000256" key="4">
    <source>
        <dbReference type="ARBA" id="ARBA00023125"/>
    </source>
</evidence>
<keyword evidence="2 6" id="KW-0805">Transcription regulation</keyword>
<feature type="domain" description="RNA polymerase sigma factor 70 region 4 type 2" evidence="8">
    <location>
        <begin position="124"/>
        <end position="175"/>
    </location>
</feature>
<reference evidence="9 10" key="1">
    <citation type="journal article" date="2023" name="Microbiol. Resour. Announc.">
        <title>Complete Genome Sequence of Imperialibacter roseus strain P4T.</title>
        <authorList>
            <person name="Tizabi D.R."/>
            <person name="Bachvaroff T."/>
            <person name="Hill R.T."/>
        </authorList>
    </citation>
    <scope>NUCLEOTIDE SEQUENCE [LARGE SCALE GENOMIC DNA]</scope>
    <source>
        <strain evidence="9 10">P4T</strain>
    </source>
</reference>
<evidence type="ECO:0000256" key="5">
    <source>
        <dbReference type="ARBA" id="ARBA00023163"/>
    </source>
</evidence>
<evidence type="ECO:0000259" key="8">
    <source>
        <dbReference type="Pfam" id="PF08281"/>
    </source>
</evidence>
<keyword evidence="3 6" id="KW-0731">Sigma factor</keyword>
<dbReference type="PANTHER" id="PTHR43133:SF51">
    <property type="entry name" value="RNA POLYMERASE SIGMA FACTOR"/>
    <property type="match status" value="1"/>
</dbReference>
<dbReference type="InterPro" id="IPR013325">
    <property type="entry name" value="RNA_pol_sigma_r2"/>
</dbReference>
<dbReference type="PANTHER" id="PTHR43133">
    <property type="entry name" value="RNA POLYMERASE ECF-TYPE SIGMA FACTO"/>
    <property type="match status" value="1"/>
</dbReference>
<sequence>MSETSYTEEELITFIKKGESAYFRHLVDRHKSYVYTLALRVVCSHEDAQEVAQDSFIKAYNNISSFKGDAKFSTWLYRIVFNTAISKKRKKRLPETDIEKASGVLDADGMNSSELLSQKERRAWINKAIERLPEDDAFLITLYYFQELTLEEIEKVTGFAPNNVKVKIFRARKKLAEWLGKCLQEEITSLT</sequence>
<dbReference type="SUPFAM" id="SSF88659">
    <property type="entry name" value="Sigma3 and sigma4 domains of RNA polymerase sigma factors"/>
    <property type="match status" value="1"/>
</dbReference>
<dbReference type="InterPro" id="IPR013249">
    <property type="entry name" value="RNA_pol_sigma70_r4_t2"/>
</dbReference>
<keyword evidence="10" id="KW-1185">Reference proteome</keyword>
<proteinExistence type="inferred from homology"/>
<evidence type="ECO:0000256" key="2">
    <source>
        <dbReference type="ARBA" id="ARBA00023015"/>
    </source>
</evidence>
<evidence type="ECO:0000259" key="7">
    <source>
        <dbReference type="Pfam" id="PF04542"/>
    </source>
</evidence>
<dbReference type="InterPro" id="IPR013324">
    <property type="entry name" value="RNA_pol_sigma_r3/r4-like"/>
</dbReference>
<gene>
    <name evidence="9" type="ORF">RT717_23700</name>
</gene>
<dbReference type="PROSITE" id="PS01063">
    <property type="entry name" value="SIGMA70_ECF"/>
    <property type="match status" value="1"/>
</dbReference>
<keyword evidence="5 6" id="KW-0804">Transcription</keyword>
<dbReference type="InterPro" id="IPR036388">
    <property type="entry name" value="WH-like_DNA-bd_sf"/>
</dbReference>
<dbReference type="Proteomes" id="UP001302349">
    <property type="component" value="Chromosome"/>
</dbReference>
<evidence type="ECO:0000256" key="6">
    <source>
        <dbReference type="RuleBase" id="RU000716"/>
    </source>
</evidence>
<feature type="domain" description="RNA polymerase sigma-70 region 2" evidence="7">
    <location>
        <begin position="26"/>
        <end position="92"/>
    </location>
</feature>
<evidence type="ECO:0000256" key="3">
    <source>
        <dbReference type="ARBA" id="ARBA00023082"/>
    </source>
</evidence>
<name>A0ABZ0INP5_9BACT</name>
<dbReference type="Pfam" id="PF04542">
    <property type="entry name" value="Sigma70_r2"/>
    <property type="match status" value="1"/>
</dbReference>
<keyword evidence="4 6" id="KW-0238">DNA-binding</keyword>
<dbReference type="Gene3D" id="1.10.1740.10">
    <property type="match status" value="1"/>
</dbReference>
<dbReference type="InterPro" id="IPR000838">
    <property type="entry name" value="RNA_pol_sigma70_ECF_CS"/>
</dbReference>
<dbReference type="EMBL" id="CP136051">
    <property type="protein sequence ID" value="WOK06084.1"/>
    <property type="molecule type" value="Genomic_DNA"/>
</dbReference>
<dbReference type="NCBIfam" id="TIGR02937">
    <property type="entry name" value="sigma70-ECF"/>
    <property type="match status" value="1"/>
</dbReference>
<dbReference type="Gene3D" id="1.10.10.10">
    <property type="entry name" value="Winged helix-like DNA-binding domain superfamily/Winged helix DNA-binding domain"/>
    <property type="match status" value="1"/>
</dbReference>
<dbReference type="InterPro" id="IPR014284">
    <property type="entry name" value="RNA_pol_sigma-70_dom"/>
</dbReference>
<accession>A0ABZ0INP5</accession>
<dbReference type="CDD" id="cd06171">
    <property type="entry name" value="Sigma70_r4"/>
    <property type="match status" value="1"/>
</dbReference>
<protein>
    <recommendedName>
        <fullName evidence="6">RNA polymerase sigma factor</fullName>
    </recommendedName>
</protein>
<evidence type="ECO:0000313" key="9">
    <source>
        <dbReference type="EMBL" id="WOK06084.1"/>
    </source>
</evidence>
<organism evidence="9 10">
    <name type="scientific">Imperialibacter roseus</name>
    <dbReference type="NCBI Taxonomy" id="1324217"/>
    <lineage>
        <taxon>Bacteria</taxon>
        <taxon>Pseudomonadati</taxon>
        <taxon>Bacteroidota</taxon>
        <taxon>Cytophagia</taxon>
        <taxon>Cytophagales</taxon>
        <taxon>Flammeovirgaceae</taxon>
        <taxon>Imperialibacter</taxon>
    </lineage>
</organism>
<dbReference type="InterPro" id="IPR007627">
    <property type="entry name" value="RNA_pol_sigma70_r2"/>
</dbReference>
<comment type="similarity">
    <text evidence="1 6">Belongs to the sigma-70 factor family. ECF subfamily.</text>
</comment>
<dbReference type="InterPro" id="IPR039425">
    <property type="entry name" value="RNA_pol_sigma-70-like"/>
</dbReference>
<dbReference type="Pfam" id="PF08281">
    <property type="entry name" value="Sigma70_r4_2"/>
    <property type="match status" value="1"/>
</dbReference>
<evidence type="ECO:0000313" key="10">
    <source>
        <dbReference type="Proteomes" id="UP001302349"/>
    </source>
</evidence>
<dbReference type="SUPFAM" id="SSF88946">
    <property type="entry name" value="Sigma2 domain of RNA polymerase sigma factors"/>
    <property type="match status" value="1"/>
</dbReference>
<evidence type="ECO:0000256" key="1">
    <source>
        <dbReference type="ARBA" id="ARBA00010641"/>
    </source>
</evidence>
<dbReference type="RefSeq" id="WP_317488821.1">
    <property type="nucleotide sequence ID" value="NZ_CP136051.1"/>
</dbReference>